<gene>
    <name evidence="1" type="ordered locus">pQBR0423</name>
</gene>
<accession>A4V7U2</accession>
<reference evidence="1 2" key="1">
    <citation type="journal article" date="2007" name="ISME J.">
        <title>Sequence-based analysis of pQBR103; a representative of a unique, transfer-proficient mega plasmid resident in the microbial community of sugar beet.</title>
        <authorList>
            <person name="Tett A."/>
            <person name="Spiers A.J."/>
            <person name="Crossman L.C."/>
            <person name="Ager D."/>
            <person name="Ciric L."/>
            <person name="Dow J.M."/>
            <person name="Fry J.C."/>
            <person name="Harris D."/>
            <person name="Lilley A."/>
            <person name="Oliver A."/>
            <person name="Parkhill J."/>
            <person name="Quail M.A."/>
            <person name="Rainey P.B."/>
            <person name="Saunders N.J."/>
            <person name="Seeger K."/>
            <person name="Snyder L.A.S."/>
            <person name="Squares R."/>
            <person name="Thomas C.M."/>
            <person name="Turner S.L."/>
            <person name="Zhang X.-X."/>
            <person name="Field D."/>
            <person name="Bailey M.J."/>
        </authorList>
    </citation>
    <scope>NUCLEOTIDE SEQUENCE [LARGE SCALE GENOMIC DNA]</scope>
    <source>
        <strain evidence="1 2">SBW25</strain>
    </source>
</reference>
<dbReference type="Proteomes" id="UP000002332">
    <property type="component" value="Plasmid pQBR103"/>
</dbReference>
<dbReference type="AlphaFoldDB" id="A4V7U2"/>
<geneLocation type="plasmid" evidence="1 2">
    <name>pQBR103</name>
</geneLocation>
<evidence type="ECO:0000313" key="2">
    <source>
        <dbReference type="Proteomes" id="UP000002332"/>
    </source>
</evidence>
<organism evidence="1 2">
    <name type="scientific">Pseudomonas fluorescens (strain SBW25)</name>
    <dbReference type="NCBI Taxonomy" id="216595"/>
    <lineage>
        <taxon>Bacteria</taxon>
        <taxon>Pseudomonadati</taxon>
        <taxon>Pseudomonadota</taxon>
        <taxon>Gammaproteobacteria</taxon>
        <taxon>Pseudomonadales</taxon>
        <taxon>Pseudomonadaceae</taxon>
        <taxon>Pseudomonas</taxon>
    </lineage>
</organism>
<keyword evidence="1" id="KW-0614">Plasmid</keyword>
<dbReference type="EMBL" id="AM235768">
    <property type="protein sequence ID" value="CAM96455.1"/>
    <property type="molecule type" value="Genomic_DNA"/>
</dbReference>
<proteinExistence type="predicted"/>
<name>A4V7U2_PSEFS</name>
<evidence type="ECO:0000313" key="1">
    <source>
        <dbReference type="EMBL" id="CAM96455.1"/>
    </source>
</evidence>
<sequence>MRLAVWTAIGPSMRLFPELLPSPLPKATTHTVLAQDFSLVRLLLRCRPCAQAQSLKLWKTLVCLRSTLISSPHTSFLRQSRLRPLFIKRLRSNARHIQISIPFSGLADDRTYGCLWRGTR</sequence>
<protein>
    <submittedName>
        <fullName evidence="1">Uncharacterized protein</fullName>
    </submittedName>
</protein>